<evidence type="ECO:0000313" key="3">
    <source>
        <dbReference type="Proteomes" id="UP001367508"/>
    </source>
</evidence>
<feature type="region of interest" description="Disordered" evidence="1">
    <location>
        <begin position="1"/>
        <end position="33"/>
    </location>
</feature>
<dbReference type="EMBL" id="JAYMYQ010000002">
    <property type="protein sequence ID" value="KAK7350524.1"/>
    <property type="molecule type" value="Genomic_DNA"/>
</dbReference>
<organism evidence="2 3">
    <name type="scientific">Canavalia gladiata</name>
    <name type="common">Sword bean</name>
    <name type="synonym">Dolichos gladiatus</name>
    <dbReference type="NCBI Taxonomy" id="3824"/>
    <lineage>
        <taxon>Eukaryota</taxon>
        <taxon>Viridiplantae</taxon>
        <taxon>Streptophyta</taxon>
        <taxon>Embryophyta</taxon>
        <taxon>Tracheophyta</taxon>
        <taxon>Spermatophyta</taxon>
        <taxon>Magnoliopsida</taxon>
        <taxon>eudicotyledons</taxon>
        <taxon>Gunneridae</taxon>
        <taxon>Pentapetalae</taxon>
        <taxon>rosids</taxon>
        <taxon>fabids</taxon>
        <taxon>Fabales</taxon>
        <taxon>Fabaceae</taxon>
        <taxon>Papilionoideae</taxon>
        <taxon>50 kb inversion clade</taxon>
        <taxon>NPAAA clade</taxon>
        <taxon>indigoferoid/millettioid clade</taxon>
        <taxon>Phaseoleae</taxon>
        <taxon>Canavalia</taxon>
    </lineage>
</organism>
<name>A0AAN9QWX8_CANGL</name>
<evidence type="ECO:0000256" key="1">
    <source>
        <dbReference type="SAM" id="MobiDB-lite"/>
    </source>
</evidence>
<evidence type="ECO:0000313" key="2">
    <source>
        <dbReference type="EMBL" id="KAK7350524.1"/>
    </source>
</evidence>
<dbReference type="AlphaFoldDB" id="A0AAN9QWX8"/>
<sequence length="124" mass="14350">MHVPFHTPRGVEQSNNTIVGNGDQHWENRKRKKPCWRVETGGTEAEKGTDESQTISIDVMAIVQFLSSSFQIWITFDKEIELDQIDRERNCLVRGTREQRKKLLSLCNPRTPRPTIPYPCLLEA</sequence>
<proteinExistence type="predicted"/>
<dbReference type="Proteomes" id="UP001367508">
    <property type="component" value="Unassembled WGS sequence"/>
</dbReference>
<accession>A0AAN9QWX8</accession>
<gene>
    <name evidence="2" type="ORF">VNO77_09234</name>
</gene>
<comment type="caution">
    <text evidence="2">The sequence shown here is derived from an EMBL/GenBank/DDBJ whole genome shotgun (WGS) entry which is preliminary data.</text>
</comment>
<keyword evidence="3" id="KW-1185">Reference proteome</keyword>
<protein>
    <submittedName>
        <fullName evidence="2">Uncharacterized protein</fullName>
    </submittedName>
</protein>
<reference evidence="2 3" key="1">
    <citation type="submission" date="2024-01" db="EMBL/GenBank/DDBJ databases">
        <title>The genomes of 5 underutilized Papilionoideae crops provide insights into root nodulation and disease resistanc.</title>
        <authorList>
            <person name="Jiang F."/>
        </authorList>
    </citation>
    <scope>NUCLEOTIDE SEQUENCE [LARGE SCALE GENOMIC DNA]</scope>
    <source>
        <strain evidence="2">LVBAO_FW01</strain>
        <tissue evidence="2">Leaves</tissue>
    </source>
</reference>